<name>A0A157SSW1_9BORD</name>
<keyword evidence="12" id="KW-1185">Reference proteome</keyword>
<dbReference type="Proteomes" id="UP000076848">
    <property type="component" value="Unassembled WGS sequence"/>
</dbReference>
<gene>
    <name evidence="11" type="primary">gspC_2</name>
    <name evidence="11" type="ORF">SAMEA3906486_04399</name>
</gene>
<feature type="domain" description="Type II secretion system protein GspC N-terminal" evidence="10">
    <location>
        <begin position="71"/>
        <end position="133"/>
    </location>
</feature>
<evidence type="ECO:0000256" key="4">
    <source>
        <dbReference type="ARBA" id="ARBA00022519"/>
    </source>
</evidence>
<dbReference type="OrthoDB" id="8686822at2"/>
<dbReference type="InterPro" id="IPR024961">
    <property type="entry name" value="T2SS_GspC_N"/>
</dbReference>
<keyword evidence="2" id="KW-0813">Transport</keyword>
<evidence type="ECO:0000256" key="8">
    <source>
        <dbReference type="ARBA" id="ARBA00023136"/>
    </source>
</evidence>
<evidence type="ECO:0000256" key="7">
    <source>
        <dbReference type="ARBA" id="ARBA00022989"/>
    </source>
</evidence>
<keyword evidence="5 9" id="KW-0812">Transmembrane</keyword>
<keyword evidence="8 9" id="KW-0472">Membrane</keyword>
<dbReference type="Pfam" id="PF11356">
    <property type="entry name" value="T2SSC"/>
    <property type="match status" value="1"/>
</dbReference>
<evidence type="ECO:0000256" key="3">
    <source>
        <dbReference type="ARBA" id="ARBA00022475"/>
    </source>
</evidence>
<dbReference type="AlphaFoldDB" id="A0A157SSW1"/>
<dbReference type="GO" id="GO:0015031">
    <property type="term" value="P:protein transport"/>
    <property type="evidence" value="ECO:0007669"/>
    <property type="project" value="UniProtKB-KW"/>
</dbReference>
<evidence type="ECO:0000256" key="5">
    <source>
        <dbReference type="ARBA" id="ARBA00022692"/>
    </source>
</evidence>
<keyword evidence="3" id="KW-1003">Cell membrane</keyword>
<dbReference type="RefSeq" id="WP_066132330.1">
    <property type="nucleotide sequence ID" value="NZ_FKIF01000008.1"/>
</dbReference>
<sequence length="150" mass="15323">MLTRFAPSASLSKPGLLRAGAFALALTGIVFWTYQITKPLPQAVPASTPPAISNTEQGSAIANWLAPGPAKVQVKVVGVLVAGQRGGAVLSVNDGAPRAYAVGEQLAAGVVLERIDPDAVVLEQSGRAMRLPLPALPAGPEDGIVRVPSN</sequence>
<evidence type="ECO:0000259" key="10">
    <source>
        <dbReference type="Pfam" id="PF11356"/>
    </source>
</evidence>
<reference evidence="11 12" key="1">
    <citation type="submission" date="2016-04" db="EMBL/GenBank/DDBJ databases">
        <authorList>
            <consortium name="Pathogen Informatics"/>
        </authorList>
    </citation>
    <scope>NUCLEOTIDE SEQUENCE [LARGE SCALE GENOMIC DNA]</scope>
    <source>
        <strain evidence="11 12">H050680373</strain>
    </source>
</reference>
<evidence type="ECO:0000256" key="9">
    <source>
        <dbReference type="SAM" id="Phobius"/>
    </source>
</evidence>
<evidence type="ECO:0000256" key="2">
    <source>
        <dbReference type="ARBA" id="ARBA00022448"/>
    </source>
</evidence>
<evidence type="ECO:0000256" key="1">
    <source>
        <dbReference type="ARBA" id="ARBA00004533"/>
    </source>
</evidence>
<evidence type="ECO:0000313" key="12">
    <source>
        <dbReference type="Proteomes" id="UP000076848"/>
    </source>
</evidence>
<proteinExistence type="predicted"/>
<keyword evidence="4" id="KW-0997">Cell inner membrane</keyword>
<dbReference type="Gene3D" id="2.30.30.830">
    <property type="match status" value="1"/>
</dbReference>
<protein>
    <submittedName>
        <fullName evidence="11">General secretion pathway protein C</fullName>
    </submittedName>
</protein>
<evidence type="ECO:0000256" key="6">
    <source>
        <dbReference type="ARBA" id="ARBA00022927"/>
    </source>
</evidence>
<feature type="transmembrane region" description="Helical" evidence="9">
    <location>
        <begin position="15"/>
        <end position="34"/>
    </location>
</feature>
<dbReference type="STRING" id="288768.SAMEA3906486_04399"/>
<keyword evidence="7 9" id="KW-1133">Transmembrane helix</keyword>
<dbReference type="GO" id="GO:0005886">
    <property type="term" value="C:plasma membrane"/>
    <property type="evidence" value="ECO:0007669"/>
    <property type="project" value="UniProtKB-SubCell"/>
</dbReference>
<organism evidence="11 12">
    <name type="scientific">Bordetella ansorpii</name>
    <dbReference type="NCBI Taxonomy" id="288768"/>
    <lineage>
        <taxon>Bacteria</taxon>
        <taxon>Pseudomonadati</taxon>
        <taxon>Pseudomonadota</taxon>
        <taxon>Betaproteobacteria</taxon>
        <taxon>Burkholderiales</taxon>
        <taxon>Alcaligenaceae</taxon>
        <taxon>Bordetella</taxon>
    </lineage>
</organism>
<comment type="subcellular location">
    <subcellularLocation>
        <location evidence="1">Cell inner membrane</location>
    </subcellularLocation>
</comment>
<accession>A0A157SSW1</accession>
<dbReference type="EMBL" id="FKIF01000008">
    <property type="protein sequence ID" value="SAI72996.1"/>
    <property type="molecule type" value="Genomic_DNA"/>
</dbReference>
<evidence type="ECO:0000313" key="11">
    <source>
        <dbReference type="EMBL" id="SAI72996.1"/>
    </source>
</evidence>
<keyword evidence="6" id="KW-0653">Protein transport</keyword>